<keyword evidence="2" id="KW-1185">Reference proteome</keyword>
<reference evidence="1" key="1">
    <citation type="journal article" date="2021" name="bioRxiv">
        <title>Whole Genome Assembly and Annotation of Northern Wild Rice, Zizania palustris L., Supports a Whole Genome Duplication in the Zizania Genus.</title>
        <authorList>
            <person name="Haas M."/>
            <person name="Kono T."/>
            <person name="Macchietto M."/>
            <person name="Millas R."/>
            <person name="McGilp L."/>
            <person name="Shao M."/>
            <person name="Duquette J."/>
            <person name="Hirsch C.N."/>
            <person name="Kimball J."/>
        </authorList>
    </citation>
    <scope>NUCLEOTIDE SEQUENCE</scope>
    <source>
        <tissue evidence="1">Fresh leaf tissue</tissue>
    </source>
</reference>
<organism evidence="1 2">
    <name type="scientific">Zizania palustris</name>
    <name type="common">Northern wild rice</name>
    <dbReference type="NCBI Taxonomy" id="103762"/>
    <lineage>
        <taxon>Eukaryota</taxon>
        <taxon>Viridiplantae</taxon>
        <taxon>Streptophyta</taxon>
        <taxon>Embryophyta</taxon>
        <taxon>Tracheophyta</taxon>
        <taxon>Spermatophyta</taxon>
        <taxon>Magnoliopsida</taxon>
        <taxon>Liliopsida</taxon>
        <taxon>Poales</taxon>
        <taxon>Poaceae</taxon>
        <taxon>BOP clade</taxon>
        <taxon>Oryzoideae</taxon>
        <taxon>Oryzeae</taxon>
        <taxon>Zizaniinae</taxon>
        <taxon>Zizania</taxon>
    </lineage>
</organism>
<comment type="caution">
    <text evidence="1">The sequence shown here is derived from an EMBL/GenBank/DDBJ whole genome shotgun (WGS) entry which is preliminary data.</text>
</comment>
<evidence type="ECO:0000313" key="1">
    <source>
        <dbReference type="EMBL" id="KAG8078333.1"/>
    </source>
</evidence>
<sequence>MPMAVAGGLTEIWCLRGFPPLSPRCSARSAAKPRATSDPPNSSLPARFIFPLILSHLHIASGISRSGLVRGKQRAEPVDSERSVAATVATGDFFRTQEVGGA</sequence>
<protein>
    <submittedName>
        <fullName evidence="1">Uncharacterized protein</fullName>
    </submittedName>
</protein>
<proteinExistence type="predicted"/>
<accession>A0A8J5W4E1</accession>
<reference evidence="1" key="2">
    <citation type="submission" date="2021-02" db="EMBL/GenBank/DDBJ databases">
        <authorList>
            <person name="Kimball J.A."/>
            <person name="Haas M.W."/>
            <person name="Macchietto M."/>
            <person name="Kono T."/>
            <person name="Duquette J."/>
            <person name="Shao M."/>
        </authorList>
    </citation>
    <scope>NUCLEOTIDE SEQUENCE</scope>
    <source>
        <tissue evidence="1">Fresh leaf tissue</tissue>
    </source>
</reference>
<dbReference type="Proteomes" id="UP000729402">
    <property type="component" value="Unassembled WGS sequence"/>
</dbReference>
<dbReference type="AlphaFoldDB" id="A0A8J5W4E1"/>
<gene>
    <name evidence="1" type="ORF">GUJ93_ZPchr0007g3256</name>
</gene>
<dbReference type="EMBL" id="JAAALK010000282">
    <property type="protein sequence ID" value="KAG8078333.1"/>
    <property type="molecule type" value="Genomic_DNA"/>
</dbReference>
<evidence type="ECO:0000313" key="2">
    <source>
        <dbReference type="Proteomes" id="UP000729402"/>
    </source>
</evidence>
<name>A0A8J5W4E1_ZIZPA</name>